<comment type="caution">
    <text evidence="1">The sequence shown here is derived from an EMBL/GenBank/DDBJ whole genome shotgun (WGS) entry which is preliminary data.</text>
</comment>
<name>A0ABV1J669_9FIRM</name>
<keyword evidence="2" id="KW-1185">Reference proteome</keyword>
<reference evidence="1 2" key="1">
    <citation type="submission" date="2024-04" db="EMBL/GenBank/DDBJ databases">
        <title>Human intestinal bacterial collection.</title>
        <authorList>
            <person name="Pauvert C."/>
            <person name="Hitch T.C.A."/>
            <person name="Clavel T."/>
        </authorList>
    </citation>
    <scope>NUCLEOTIDE SEQUENCE [LARGE SCALE GENOMIC DNA]</scope>
    <source>
        <strain evidence="1 2">CLA-SR-H026</strain>
    </source>
</reference>
<evidence type="ECO:0000313" key="2">
    <source>
        <dbReference type="Proteomes" id="UP001481872"/>
    </source>
</evidence>
<dbReference type="Proteomes" id="UP001481872">
    <property type="component" value="Unassembled WGS sequence"/>
</dbReference>
<accession>A0ABV1J669</accession>
<dbReference type="RefSeq" id="WP_148472813.1">
    <property type="nucleotide sequence ID" value="NZ_JAOQJD010000005.1"/>
</dbReference>
<sequence length="87" mass="10386">MKAENQSRKRRVKYKTYRFKGVVEIFVQKMNVDGIEFDVNINASAYKIARRRLDMVVLGYRPDPSKEHFVYYFDIDGEEVSDDERVD</sequence>
<gene>
    <name evidence="1" type="ORF">AAA081_00385</name>
</gene>
<protein>
    <submittedName>
        <fullName evidence="1">Uncharacterized protein</fullName>
    </submittedName>
</protein>
<evidence type="ECO:0000313" key="1">
    <source>
        <dbReference type="EMBL" id="MEQ3352762.1"/>
    </source>
</evidence>
<proteinExistence type="predicted"/>
<organism evidence="1 2">
    <name type="scientific">Aedoeadaptatus acetigenes</name>
    <dbReference type="NCBI Taxonomy" id="2981723"/>
    <lineage>
        <taxon>Bacteria</taxon>
        <taxon>Bacillati</taxon>
        <taxon>Bacillota</taxon>
        <taxon>Tissierellia</taxon>
        <taxon>Tissierellales</taxon>
        <taxon>Peptoniphilaceae</taxon>
        <taxon>Aedoeadaptatus</taxon>
    </lineage>
</organism>
<dbReference type="EMBL" id="JBBNPS010000001">
    <property type="protein sequence ID" value="MEQ3352762.1"/>
    <property type="molecule type" value="Genomic_DNA"/>
</dbReference>